<evidence type="ECO:0000256" key="6">
    <source>
        <dbReference type="SAM" id="MobiDB-lite"/>
    </source>
</evidence>
<dbReference type="SUPFAM" id="SSF54928">
    <property type="entry name" value="RNA-binding domain, RBD"/>
    <property type="match status" value="1"/>
</dbReference>
<feature type="compositionally biased region" description="Low complexity" evidence="6">
    <location>
        <begin position="507"/>
        <end position="518"/>
    </location>
</feature>
<dbReference type="InterPro" id="IPR040052">
    <property type="entry name" value="RBM17"/>
</dbReference>
<name>A0A194S797_RHOGW</name>
<dbReference type="InterPro" id="IPR003954">
    <property type="entry name" value="RRM_euk-type"/>
</dbReference>
<dbReference type="PROSITE" id="PS50174">
    <property type="entry name" value="G_PATCH"/>
    <property type="match status" value="1"/>
</dbReference>
<dbReference type="SMART" id="SM00443">
    <property type="entry name" value="G_patch"/>
    <property type="match status" value="1"/>
</dbReference>
<feature type="compositionally biased region" description="Pro residues" evidence="6">
    <location>
        <begin position="426"/>
        <end position="461"/>
    </location>
</feature>
<feature type="region of interest" description="Disordered" evidence="6">
    <location>
        <begin position="20"/>
        <end position="56"/>
    </location>
</feature>
<organism evidence="8 9">
    <name type="scientific">Rhodotorula graminis (strain WP1)</name>
    <dbReference type="NCBI Taxonomy" id="578459"/>
    <lineage>
        <taxon>Eukaryota</taxon>
        <taxon>Fungi</taxon>
        <taxon>Dikarya</taxon>
        <taxon>Basidiomycota</taxon>
        <taxon>Pucciniomycotina</taxon>
        <taxon>Microbotryomycetes</taxon>
        <taxon>Sporidiobolales</taxon>
        <taxon>Sporidiobolaceae</taxon>
        <taxon>Rhodotorula</taxon>
    </lineage>
</organism>
<dbReference type="RefSeq" id="XP_018272473.1">
    <property type="nucleotide sequence ID" value="XM_018416335.1"/>
</dbReference>
<dbReference type="GO" id="GO:0003723">
    <property type="term" value="F:RNA binding"/>
    <property type="evidence" value="ECO:0007669"/>
    <property type="project" value="UniProtKB-KW"/>
</dbReference>
<proteinExistence type="predicted"/>
<feature type="region of interest" description="Disordered" evidence="6">
    <location>
        <begin position="490"/>
        <end position="605"/>
    </location>
</feature>
<dbReference type="InterPro" id="IPR035979">
    <property type="entry name" value="RBD_domain_sf"/>
</dbReference>
<feature type="compositionally biased region" description="Pro residues" evidence="6">
    <location>
        <begin position="307"/>
        <end position="319"/>
    </location>
</feature>
<gene>
    <name evidence="8" type="ORF">RHOBADRAFT_52435</name>
</gene>
<feature type="compositionally biased region" description="Low complexity" evidence="6">
    <location>
        <begin position="531"/>
        <end position="560"/>
    </location>
</feature>
<dbReference type="Gene3D" id="3.30.70.330">
    <property type="match status" value="1"/>
</dbReference>
<accession>A0A194S797</accession>
<comment type="subcellular location">
    <subcellularLocation>
        <location evidence="1">Nucleus</location>
    </subcellularLocation>
</comment>
<feature type="region of interest" description="Disordered" evidence="6">
    <location>
        <begin position="194"/>
        <end position="463"/>
    </location>
</feature>
<feature type="compositionally biased region" description="Pro residues" evidence="6">
    <location>
        <begin position="497"/>
        <end position="506"/>
    </location>
</feature>
<evidence type="ECO:0000256" key="2">
    <source>
        <dbReference type="ARBA" id="ARBA00022664"/>
    </source>
</evidence>
<evidence type="ECO:0000256" key="4">
    <source>
        <dbReference type="ARBA" id="ARBA00023187"/>
    </source>
</evidence>
<feature type="compositionally biased region" description="Basic and acidic residues" evidence="6">
    <location>
        <begin position="279"/>
        <end position="288"/>
    </location>
</feature>
<feature type="region of interest" description="Disordered" evidence="6">
    <location>
        <begin position="141"/>
        <end position="170"/>
    </location>
</feature>
<sequence>MSLYGGISFKSAAKPAAEAPAAPAAAAVAPPPPLDARGTESPVATTPADDKPKPAAWSAALRFAPTARKKPATTSSRPPVAALRAAFSAVDDDAVAAVPANAAGPRIAAVGKASLTANPDKAPPPSKWSAVTRTAVDVKPFASSSSTSGTSTPAARTGSPAAGGAPTATRARRVIAVPPAMVLEDDVGDVNGFAQSAAGKKAAQVERKRGKKRGKARDDPALAFADVPYDPARPCDYSAYKMHVKLSREQRRLEREEEERRRRREGSASGSSYYSEDDERSKENEPANKKARFFAPPSSYDDLAPTGFPPPSSYGPPSAPSRDETADEAYARRVAMSDPPPREETGDEAYARRVALSRGEAPPAPAATRPPTFVSSSTAAAPAPHGPVIGPVQPSIGPVQPSIGPVQPSARPEPSTSASTASIGPVQPPALRPPPPGFHAFPPPPPGFGPPPGVMPPPPGFLPLGNAAAAVADHASDVLSTAAVALPAPALVDEQRPPPPAAPAPLAPSSDAVDAAQAKAREIAARLSKLGGAFSAPPRPPGASSSSGAALPGFAPASSAAGGGAGASQGQEAGPSTESDGRTFAERMMTKFGWEEGKGLGADESGMTSALSVQRAVPAPSKKAVKKAKALGEAPPPGAGAPKGMAGRTVVVDASREQRDAELRAQMGGDASRVVLLTNLCGRDEVDDDLPGEVAEEANRFGVVERCFVYPVPGEARDDESVRIFLVMSGLAGGYNAVKNFEGRFFGGRTVRARFYDEKAFHAGRHDLQRS</sequence>
<dbReference type="AlphaFoldDB" id="A0A194S797"/>
<feature type="compositionally biased region" description="Basic and acidic residues" evidence="6">
    <location>
        <begin position="246"/>
        <end position="260"/>
    </location>
</feature>
<dbReference type="STRING" id="578459.A0A194S797"/>
<dbReference type="InterPro" id="IPR000467">
    <property type="entry name" value="G_patch_dom"/>
</dbReference>
<feature type="domain" description="G-patch" evidence="7">
    <location>
        <begin position="581"/>
        <end position="636"/>
    </location>
</feature>
<dbReference type="OMA" id="CDYSAYK"/>
<feature type="compositionally biased region" description="Low complexity" evidence="6">
    <location>
        <begin position="142"/>
        <end position="169"/>
    </location>
</feature>
<evidence type="ECO:0000256" key="1">
    <source>
        <dbReference type="ARBA" id="ARBA00004123"/>
    </source>
</evidence>
<dbReference type="GeneID" id="28976783"/>
<keyword evidence="9" id="KW-1185">Reference proteome</keyword>
<keyword evidence="2" id="KW-0507">mRNA processing</keyword>
<evidence type="ECO:0000259" key="7">
    <source>
        <dbReference type="PROSITE" id="PS50174"/>
    </source>
</evidence>
<dbReference type="InterPro" id="IPR012677">
    <property type="entry name" value="Nucleotide-bd_a/b_plait_sf"/>
</dbReference>
<evidence type="ECO:0000256" key="5">
    <source>
        <dbReference type="ARBA" id="ARBA00023242"/>
    </source>
</evidence>
<keyword evidence="3" id="KW-0694">RNA-binding</keyword>
<dbReference type="GO" id="GO:0045292">
    <property type="term" value="P:mRNA cis splicing, via spliceosome"/>
    <property type="evidence" value="ECO:0007669"/>
    <property type="project" value="InterPro"/>
</dbReference>
<keyword evidence="5" id="KW-0539">Nucleus</keyword>
<dbReference type="EMBL" id="KQ474076">
    <property type="protein sequence ID" value="KPV76424.1"/>
    <property type="molecule type" value="Genomic_DNA"/>
</dbReference>
<feature type="compositionally biased region" description="Basic and acidic residues" evidence="6">
    <location>
        <begin position="579"/>
        <end position="598"/>
    </location>
</feature>
<evidence type="ECO:0000313" key="9">
    <source>
        <dbReference type="Proteomes" id="UP000053890"/>
    </source>
</evidence>
<dbReference type="GO" id="GO:0071011">
    <property type="term" value="C:precatalytic spliceosome"/>
    <property type="evidence" value="ECO:0007669"/>
    <property type="project" value="TreeGrafter"/>
</dbReference>
<dbReference type="PANTHER" id="PTHR13288:SF8">
    <property type="entry name" value="SPLICING FACTOR 45"/>
    <property type="match status" value="1"/>
</dbReference>
<evidence type="ECO:0000256" key="3">
    <source>
        <dbReference type="ARBA" id="ARBA00022884"/>
    </source>
</evidence>
<dbReference type="Proteomes" id="UP000053890">
    <property type="component" value="Unassembled WGS sequence"/>
</dbReference>
<evidence type="ECO:0000313" key="8">
    <source>
        <dbReference type="EMBL" id="KPV76424.1"/>
    </source>
</evidence>
<keyword evidence="4" id="KW-0508">mRNA splicing</keyword>
<dbReference type="FunFam" id="3.30.70.330:FF:000382">
    <property type="entry name" value="G-patch domain-containing protein"/>
    <property type="match status" value="1"/>
</dbReference>
<protein>
    <recommendedName>
        <fullName evidence="7">G-patch domain-containing protein</fullName>
    </recommendedName>
</protein>
<dbReference type="SMART" id="SM00361">
    <property type="entry name" value="RRM_1"/>
    <property type="match status" value="1"/>
</dbReference>
<reference evidence="8 9" key="1">
    <citation type="journal article" date="2015" name="Front. Microbiol.">
        <title>Genome sequence of the plant growth promoting endophytic yeast Rhodotorula graminis WP1.</title>
        <authorList>
            <person name="Firrincieli A."/>
            <person name="Otillar R."/>
            <person name="Salamov A."/>
            <person name="Schmutz J."/>
            <person name="Khan Z."/>
            <person name="Redman R.S."/>
            <person name="Fleck N.D."/>
            <person name="Lindquist E."/>
            <person name="Grigoriev I.V."/>
            <person name="Doty S.L."/>
        </authorList>
    </citation>
    <scope>NUCLEOTIDE SEQUENCE [LARGE SCALE GENOMIC DNA]</scope>
    <source>
        <strain evidence="8 9">WP1</strain>
    </source>
</reference>
<dbReference type="Pfam" id="PF01585">
    <property type="entry name" value="G-patch"/>
    <property type="match status" value="1"/>
</dbReference>
<dbReference type="PANTHER" id="PTHR13288">
    <property type="entry name" value="SPLICING FACTOR 45 SPF45"/>
    <property type="match status" value="1"/>
</dbReference>
<dbReference type="OrthoDB" id="5411533at2759"/>